<evidence type="ECO:0000256" key="1">
    <source>
        <dbReference type="SAM" id="MobiDB-lite"/>
    </source>
</evidence>
<reference evidence="3 4" key="1">
    <citation type="submission" date="2024-01" db="EMBL/GenBank/DDBJ databases">
        <title>Genome assemblies of Stephania.</title>
        <authorList>
            <person name="Yang L."/>
        </authorList>
    </citation>
    <scope>NUCLEOTIDE SEQUENCE [LARGE SCALE GENOMIC DNA]</scope>
    <source>
        <strain evidence="3">YNDBR</strain>
        <tissue evidence="3">Leaf</tissue>
    </source>
</reference>
<dbReference type="InterPro" id="IPR042035">
    <property type="entry name" value="DEAH_win-hel_dom"/>
</dbReference>
<dbReference type="AlphaFoldDB" id="A0AAP0ITR9"/>
<feature type="domain" description="Helicase associated" evidence="2">
    <location>
        <begin position="141"/>
        <end position="170"/>
    </location>
</feature>
<dbReference type="Proteomes" id="UP001420932">
    <property type="component" value="Unassembled WGS sequence"/>
</dbReference>
<accession>A0AAP0ITR9</accession>
<dbReference type="InterPro" id="IPR048333">
    <property type="entry name" value="HA2_WH"/>
</dbReference>
<dbReference type="Gene3D" id="1.10.10.2130">
    <property type="entry name" value="DEAH helicase family, winged-helix domain"/>
    <property type="match status" value="1"/>
</dbReference>
<organism evidence="3 4">
    <name type="scientific">Stephania yunnanensis</name>
    <dbReference type="NCBI Taxonomy" id="152371"/>
    <lineage>
        <taxon>Eukaryota</taxon>
        <taxon>Viridiplantae</taxon>
        <taxon>Streptophyta</taxon>
        <taxon>Embryophyta</taxon>
        <taxon>Tracheophyta</taxon>
        <taxon>Spermatophyta</taxon>
        <taxon>Magnoliopsida</taxon>
        <taxon>Ranunculales</taxon>
        <taxon>Menispermaceae</taxon>
        <taxon>Menispermoideae</taxon>
        <taxon>Cissampelideae</taxon>
        <taxon>Stephania</taxon>
    </lineage>
</organism>
<dbReference type="EMBL" id="JBBNAF010000008">
    <property type="protein sequence ID" value="KAK9121564.1"/>
    <property type="molecule type" value="Genomic_DNA"/>
</dbReference>
<dbReference type="Pfam" id="PF04408">
    <property type="entry name" value="WHD_HA2"/>
    <property type="match status" value="1"/>
</dbReference>
<comment type="caution">
    <text evidence="3">The sequence shown here is derived from an EMBL/GenBank/DDBJ whole genome shotgun (WGS) entry which is preliminary data.</text>
</comment>
<evidence type="ECO:0000259" key="2">
    <source>
        <dbReference type="Pfam" id="PF04408"/>
    </source>
</evidence>
<protein>
    <recommendedName>
        <fullName evidence="2">Helicase associated domain-containing protein</fullName>
    </recommendedName>
</protein>
<name>A0AAP0ITR9_9MAGN</name>
<proteinExistence type="predicted"/>
<sequence>MQDKLARMEALLMQHLGIRPHVPPTPRTSPSPVAERSGPQSDDQPGHLTTYIAPSQSAHLDDHQPGHWTDPHRRMSEDQRHLLDEHDVFRYVHRWHLILVLLIENELTWLFCFCWLKALGIDNILWFDWLASPAPEAMIRALEVLYALGVLDDVANLTSPIGFQVSEIPLDMRSNWKWFYYAHFDPKEEAIADFDRYNHAATIAREVHDQLTLEEALAELDEIPPPPLPPRMWIEELYKANGVPLPRSPSFDEEPRIDLFP</sequence>
<keyword evidence="4" id="KW-1185">Reference proteome</keyword>
<evidence type="ECO:0000313" key="4">
    <source>
        <dbReference type="Proteomes" id="UP001420932"/>
    </source>
</evidence>
<feature type="region of interest" description="Disordered" evidence="1">
    <location>
        <begin position="16"/>
        <end position="48"/>
    </location>
</feature>
<evidence type="ECO:0000313" key="3">
    <source>
        <dbReference type="EMBL" id="KAK9121564.1"/>
    </source>
</evidence>
<gene>
    <name evidence="3" type="ORF">Syun_019181</name>
</gene>